<accession>A0ABP7I869</accession>
<evidence type="ECO:0000313" key="11">
    <source>
        <dbReference type="Proteomes" id="UP001500888"/>
    </source>
</evidence>
<feature type="transmembrane region" description="Helical" evidence="8">
    <location>
        <begin position="478"/>
        <end position="498"/>
    </location>
</feature>
<evidence type="ECO:0000256" key="6">
    <source>
        <dbReference type="ARBA" id="ARBA00038076"/>
    </source>
</evidence>
<evidence type="ECO:0000259" key="9">
    <source>
        <dbReference type="Pfam" id="PF02687"/>
    </source>
</evidence>
<proteinExistence type="inferred from homology"/>
<feature type="transmembrane region" description="Helical" evidence="8">
    <location>
        <begin position="345"/>
        <end position="368"/>
    </location>
</feature>
<keyword evidence="2" id="KW-1003">Cell membrane</keyword>
<evidence type="ECO:0000256" key="2">
    <source>
        <dbReference type="ARBA" id="ARBA00022475"/>
    </source>
</evidence>
<dbReference type="InterPro" id="IPR050250">
    <property type="entry name" value="Macrolide_Exporter_MacB"/>
</dbReference>
<sequence>MRGRTPLVLRRAFSEPLLLLAAFGSILLATTTLVALAMYASSVADIGVRRAMETVSSRTTAMAITTPVSQSTFDRITKAVRTGLAGLAGSSGGPPVPYATTLSARSDSYALPGQERRERPELTRFATYEGLEIRSRLLQGAWPGQSAKGTVEVALSQPAALAMNLSVGDEFSMVGRLDHKTVRAKLTGVFQLNDPYSERWSGEELLRRGVERGDYTTYGPMMVPGETFLARFTGSGTIITANWTAVPDLRALTQDRLRPFATAVQGFGDTLKRDCPTCQTFSRLPEMLTQLDQAALVARSTMLVPVLQLLLLAAYALVLTARLLADHRRMEVALLRSRGAGSIRLTILTGTEALLIAVPCAIVAPVLAPRLLDLINAMPWIQAAGVDTPRPGATTFAISAAVALACAVLLALPALRGTRRTYVEEQAARGRGDAQGLLQRAGGDLALLVVAALAIWQLQHYGAPVTATTSGDLGIDPLIVTGPALALLCGGMLGLRLVPRVSAIAVRFTSRRPSLAPALGAWQVSRRPLRYSGPALLLTMAVAIGVVSMATSATWRTSQTDQARHQAGAALRVSGPVESHELGRFGRGSVYAALPGVTAISPVYRGQVSLGATNGTLISTDATKLERLLMLRPDLAGHPVSMLAARLAAGRPDTPTVPMPGTPKRLDLDVRLRLDTPARSPEYTSLVLRMVLSDALGVQREVSLGSLVPDGEPHPMSVDLTALAGQAGGLSHPLGIRGFALQIPIPPVGSGFELAVESARTDTGAQVTLPRDLQWGHHVRGVGYISREQVTTGPALLTLKVPPPKKHAPRDPADPEYLALIPASAAIQNIDLFSPVDTALSAPPGGSDTGGAAPGSAERPEIFRTLPVVITSDIAARGRLAEGKTTSLTLDGQPIQVTVAGIVDAMPGTAAGVPAVLADLPTLVARDVASARDPRAAGEWWMSTRDGDTTAAAAALARHPEWDQAVVDLTSLTRKLRDDPLASGLQGALILGFAAALVFALLGFVVNAAVAARERVAEFAILRALGVSFRQIFGLLAVEQAFMILLSLVGGTLLAIGVATLVVPHIVLTGQAALVTPMVLLDIPWPATLAMLAAVGALLFSIVAGLARSLRRQGLGRALRIGEDR</sequence>
<feature type="transmembrane region" description="Helical" evidence="8">
    <location>
        <begin position="1083"/>
        <end position="1107"/>
    </location>
</feature>
<organism evidence="10 11">
    <name type="scientific">Sphaerisporangium flaviroseum</name>
    <dbReference type="NCBI Taxonomy" id="509199"/>
    <lineage>
        <taxon>Bacteria</taxon>
        <taxon>Bacillati</taxon>
        <taxon>Actinomycetota</taxon>
        <taxon>Actinomycetes</taxon>
        <taxon>Streptosporangiales</taxon>
        <taxon>Streptosporangiaceae</taxon>
        <taxon>Sphaerisporangium</taxon>
    </lineage>
</organism>
<dbReference type="PANTHER" id="PTHR30572:SF4">
    <property type="entry name" value="ABC TRANSPORTER PERMEASE YTRF"/>
    <property type="match status" value="1"/>
</dbReference>
<evidence type="ECO:0000256" key="3">
    <source>
        <dbReference type="ARBA" id="ARBA00022692"/>
    </source>
</evidence>
<feature type="transmembrane region" description="Helical" evidence="8">
    <location>
        <begin position="988"/>
        <end position="1011"/>
    </location>
</feature>
<dbReference type="Pfam" id="PF02687">
    <property type="entry name" value="FtsX"/>
    <property type="match status" value="2"/>
</dbReference>
<feature type="transmembrane region" description="Helical" evidence="8">
    <location>
        <begin position="302"/>
        <end position="324"/>
    </location>
</feature>
<dbReference type="RefSeq" id="WP_344940700.1">
    <property type="nucleotide sequence ID" value="NZ_BAAAZR010000008.1"/>
</dbReference>
<evidence type="ECO:0000256" key="8">
    <source>
        <dbReference type="SAM" id="Phobius"/>
    </source>
</evidence>
<feature type="transmembrane region" description="Helical" evidence="8">
    <location>
        <begin position="396"/>
        <end position="416"/>
    </location>
</feature>
<keyword evidence="5 8" id="KW-0472">Membrane</keyword>
<dbReference type="PANTHER" id="PTHR30572">
    <property type="entry name" value="MEMBRANE COMPONENT OF TRANSPORTER-RELATED"/>
    <property type="match status" value="1"/>
</dbReference>
<feature type="transmembrane region" description="Helical" evidence="8">
    <location>
        <begin position="1032"/>
        <end position="1063"/>
    </location>
</feature>
<evidence type="ECO:0000256" key="7">
    <source>
        <dbReference type="SAM" id="MobiDB-lite"/>
    </source>
</evidence>
<evidence type="ECO:0000313" key="10">
    <source>
        <dbReference type="EMBL" id="GAA3811967.1"/>
    </source>
</evidence>
<feature type="domain" description="ABC3 transporter permease C-terminal" evidence="9">
    <location>
        <begin position="308"/>
        <end position="419"/>
    </location>
</feature>
<evidence type="ECO:0000256" key="5">
    <source>
        <dbReference type="ARBA" id="ARBA00023136"/>
    </source>
</evidence>
<name>A0ABP7I869_9ACTN</name>
<keyword evidence="3 8" id="KW-0812">Transmembrane</keyword>
<dbReference type="Proteomes" id="UP001500888">
    <property type="component" value="Unassembled WGS sequence"/>
</dbReference>
<gene>
    <name evidence="10" type="ORF">GCM10022226_35710</name>
</gene>
<feature type="domain" description="ABC3 transporter permease C-terminal" evidence="9">
    <location>
        <begin position="993"/>
        <end position="1111"/>
    </location>
</feature>
<dbReference type="InterPro" id="IPR003838">
    <property type="entry name" value="ABC3_permease_C"/>
</dbReference>
<comment type="caution">
    <text evidence="10">The sequence shown here is derived from an EMBL/GenBank/DDBJ whole genome shotgun (WGS) entry which is preliminary data.</text>
</comment>
<evidence type="ECO:0000256" key="1">
    <source>
        <dbReference type="ARBA" id="ARBA00004651"/>
    </source>
</evidence>
<protein>
    <submittedName>
        <fullName evidence="10">ABC transporter permease</fullName>
    </submittedName>
</protein>
<feature type="transmembrane region" description="Helical" evidence="8">
    <location>
        <begin position="535"/>
        <end position="555"/>
    </location>
</feature>
<feature type="transmembrane region" description="Helical" evidence="8">
    <location>
        <begin position="437"/>
        <end position="458"/>
    </location>
</feature>
<comment type="similarity">
    <text evidence="6">Belongs to the ABC-4 integral membrane protein family.</text>
</comment>
<comment type="subcellular location">
    <subcellularLocation>
        <location evidence="1">Cell membrane</location>
        <topology evidence="1">Multi-pass membrane protein</topology>
    </subcellularLocation>
</comment>
<feature type="region of interest" description="Disordered" evidence="7">
    <location>
        <begin position="838"/>
        <end position="858"/>
    </location>
</feature>
<dbReference type="EMBL" id="BAAAZR010000008">
    <property type="protein sequence ID" value="GAA3811967.1"/>
    <property type="molecule type" value="Genomic_DNA"/>
</dbReference>
<reference evidence="11" key="1">
    <citation type="journal article" date="2019" name="Int. J. Syst. Evol. Microbiol.">
        <title>The Global Catalogue of Microorganisms (GCM) 10K type strain sequencing project: providing services to taxonomists for standard genome sequencing and annotation.</title>
        <authorList>
            <consortium name="The Broad Institute Genomics Platform"/>
            <consortium name="The Broad Institute Genome Sequencing Center for Infectious Disease"/>
            <person name="Wu L."/>
            <person name="Ma J."/>
        </authorList>
    </citation>
    <scope>NUCLEOTIDE SEQUENCE [LARGE SCALE GENOMIC DNA]</scope>
    <source>
        <strain evidence="11">JCM 16908</strain>
    </source>
</reference>
<keyword evidence="4 8" id="KW-1133">Transmembrane helix</keyword>
<keyword evidence="11" id="KW-1185">Reference proteome</keyword>
<evidence type="ECO:0000256" key="4">
    <source>
        <dbReference type="ARBA" id="ARBA00022989"/>
    </source>
</evidence>